<keyword evidence="2" id="KW-1185">Reference proteome</keyword>
<accession>A0A4V2RVX4</accession>
<reference evidence="1 2" key="1">
    <citation type="submission" date="2019-03" db="EMBL/GenBank/DDBJ databases">
        <title>Genomic Encyclopedia of Type Strains, Phase IV (KMG-IV): sequencing the most valuable type-strain genomes for metagenomic binning, comparative biology and taxonomic classification.</title>
        <authorList>
            <person name="Goeker M."/>
        </authorList>
    </citation>
    <scope>NUCLEOTIDE SEQUENCE [LARGE SCALE GENOMIC DNA]</scope>
    <source>
        <strain evidence="1 2">DSM 24179</strain>
    </source>
</reference>
<dbReference type="Proteomes" id="UP000295221">
    <property type="component" value="Unassembled WGS sequence"/>
</dbReference>
<evidence type="ECO:0000313" key="2">
    <source>
        <dbReference type="Proteomes" id="UP000295221"/>
    </source>
</evidence>
<proteinExistence type="predicted"/>
<comment type="caution">
    <text evidence="1">The sequence shown here is derived from an EMBL/GenBank/DDBJ whole genome shotgun (WGS) entry which is preliminary data.</text>
</comment>
<organism evidence="1 2">
    <name type="scientific">Natronoflexus pectinivorans</name>
    <dbReference type="NCBI Taxonomy" id="682526"/>
    <lineage>
        <taxon>Bacteria</taxon>
        <taxon>Pseudomonadati</taxon>
        <taxon>Bacteroidota</taxon>
        <taxon>Bacteroidia</taxon>
        <taxon>Marinilabiliales</taxon>
        <taxon>Marinilabiliaceae</taxon>
        <taxon>Natronoflexus</taxon>
    </lineage>
</organism>
<sequence>MSSEISSSYIPMLEDRLEKLWHRSFDWAAWKKGTLLVLKNAFGEESAYYKQLFTTDYEYSSWSLRDTAGSGDPVKSSCAELLEICIMDLKQKSTNQTLQTGEFLKKFLSSETPDEIEAIIKSDVPQFEKEEKIEEILAKQNSKAVLKSFSSLLVALGNKQ</sequence>
<dbReference type="RefSeq" id="WP_207916079.1">
    <property type="nucleotide sequence ID" value="NZ_SLWK01000015.1"/>
</dbReference>
<name>A0A4V2RVX4_9BACT</name>
<evidence type="ECO:0000313" key="1">
    <source>
        <dbReference type="EMBL" id="TCO06004.1"/>
    </source>
</evidence>
<gene>
    <name evidence="1" type="ORF">EV194_11555</name>
</gene>
<dbReference type="AlphaFoldDB" id="A0A4V2RVX4"/>
<dbReference type="EMBL" id="SLWK01000015">
    <property type="protein sequence ID" value="TCO06004.1"/>
    <property type="molecule type" value="Genomic_DNA"/>
</dbReference>
<protein>
    <submittedName>
        <fullName evidence="1">Uncharacterized protein</fullName>
    </submittedName>
</protein>